<evidence type="ECO:0000313" key="3">
    <source>
        <dbReference type="EMBL" id="KIX04691.1"/>
    </source>
</evidence>
<dbReference type="GeneID" id="25293632"/>
<keyword evidence="2" id="KW-0812">Transmembrane</keyword>
<keyword evidence="4" id="KW-1185">Reference proteome</keyword>
<evidence type="ECO:0000256" key="2">
    <source>
        <dbReference type="SAM" id="Phobius"/>
    </source>
</evidence>
<accession>A0A0D2INH7</accession>
<feature type="transmembrane region" description="Helical" evidence="2">
    <location>
        <begin position="171"/>
        <end position="189"/>
    </location>
</feature>
<dbReference type="EMBL" id="KN847478">
    <property type="protein sequence ID" value="KIX04691.1"/>
    <property type="molecule type" value="Genomic_DNA"/>
</dbReference>
<feature type="transmembrane region" description="Helical" evidence="2">
    <location>
        <begin position="146"/>
        <end position="165"/>
    </location>
</feature>
<feature type="compositionally biased region" description="Acidic residues" evidence="1">
    <location>
        <begin position="15"/>
        <end position="30"/>
    </location>
</feature>
<dbReference type="OrthoDB" id="3358048at2759"/>
<dbReference type="RefSeq" id="XP_013271827.1">
    <property type="nucleotide sequence ID" value="XM_013416373.1"/>
</dbReference>
<feature type="transmembrane region" description="Helical" evidence="2">
    <location>
        <begin position="49"/>
        <end position="69"/>
    </location>
</feature>
<dbReference type="HOGENOM" id="CLU_099932_1_0_1"/>
<feature type="transmembrane region" description="Helical" evidence="2">
    <location>
        <begin position="75"/>
        <end position="97"/>
    </location>
</feature>
<reference evidence="3 4" key="1">
    <citation type="submission" date="2015-01" db="EMBL/GenBank/DDBJ databases">
        <title>The Genome Sequence of Rhinocladiella mackenzie CBS 650.93.</title>
        <authorList>
            <consortium name="The Broad Institute Genomics Platform"/>
            <person name="Cuomo C."/>
            <person name="de Hoog S."/>
            <person name="Gorbushina A."/>
            <person name="Stielow B."/>
            <person name="Teixiera M."/>
            <person name="Abouelleil A."/>
            <person name="Chapman S.B."/>
            <person name="Priest M."/>
            <person name="Young S.K."/>
            <person name="Wortman J."/>
            <person name="Nusbaum C."/>
            <person name="Birren B."/>
        </authorList>
    </citation>
    <scope>NUCLEOTIDE SEQUENCE [LARGE SCALE GENOMIC DNA]</scope>
    <source>
        <strain evidence="3 4">CBS 650.93</strain>
    </source>
</reference>
<proteinExistence type="predicted"/>
<organism evidence="3 4">
    <name type="scientific">Rhinocladiella mackenziei CBS 650.93</name>
    <dbReference type="NCBI Taxonomy" id="1442369"/>
    <lineage>
        <taxon>Eukaryota</taxon>
        <taxon>Fungi</taxon>
        <taxon>Dikarya</taxon>
        <taxon>Ascomycota</taxon>
        <taxon>Pezizomycotina</taxon>
        <taxon>Eurotiomycetes</taxon>
        <taxon>Chaetothyriomycetidae</taxon>
        <taxon>Chaetothyriales</taxon>
        <taxon>Herpotrichiellaceae</taxon>
        <taxon>Rhinocladiella</taxon>
    </lineage>
</organism>
<dbReference type="VEuPathDB" id="FungiDB:Z518_05561"/>
<gene>
    <name evidence="3" type="ORF">Z518_05561</name>
</gene>
<evidence type="ECO:0000313" key="4">
    <source>
        <dbReference type="Proteomes" id="UP000053617"/>
    </source>
</evidence>
<feature type="compositionally biased region" description="Basic residues" evidence="1">
    <location>
        <begin position="1"/>
        <end position="10"/>
    </location>
</feature>
<keyword evidence="2" id="KW-1133">Transmembrane helix</keyword>
<protein>
    <submittedName>
        <fullName evidence="3">Uncharacterized protein</fullName>
    </submittedName>
</protein>
<feature type="region of interest" description="Disordered" evidence="1">
    <location>
        <begin position="1"/>
        <end position="30"/>
    </location>
</feature>
<keyword evidence="2" id="KW-0472">Membrane</keyword>
<name>A0A0D2INH7_9EURO</name>
<dbReference type="Proteomes" id="UP000053617">
    <property type="component" value="Unassembled WGS sequence"/>
</dbReference>
<evidence type="ECO:0000256" key="1">
    <source>
        <dbReference type="SAM" id="MobiDB-lite"/>
    </source>
</evidence>
<dbReference type="AlphaFoldDB" id="A0A0D2INH7"/>
<sequence>MDPVRLRRTFKYPSDDEGADLSHDEMDEEEQERLLNTLRASESSTNTQYTLIFTALPLIVMLPFLYYLFHSTFTTMALLCLLGITSLASSAYMMYYIPISNSSSSSSSSSSLAARSWLDSRWGLQRGQLPALMTSEDSPINKNLPLLNLFICVLLLGASFVYRSRTDVPEGLWLFMSLPGVIFGMVFMARRSMGEIQAGLNELQGLRYEYRGA</sequence>